<dbReference type="InterPro" id="IPR032675">
    <property type="entry name" value="LRR_dom_sf"/>
</dbReference>
<dbReference type="SUPFAM" id="SSF52047">
    <property type="entry name" value="RNI-like"/>
    <property type="match status" value="1"/>
</dbReference>
<dbReference type="AlphaFoldDB" id="A0A409YGS7"/>
<dbReference type="InParanoid" id="A0A409YGS7"/>
<dbReference type="STRING" id="231916.A0A409YGS7"/>
<dbReference type="Gene3D" id="3.80.10.10">
    <property type="entry name" value="Ribonuclease Inhibitor"/>
    <property type="match status" value="1"/>
</dbReference>
<dbReference type="EMBL" id="NHYE01000865">
    <property type="protein sequence ID" value="PPR02210.1"/>
    <property type="molecule type" value="Genomic_DNA"/>
</dbReference>
<evidence type="ECO:0000313" key="2">
    <source>
        <dbReference type="Proteomes" id="UP000284706"/>
    </source>
</evidence>
<keyword evidence="2" id="KW-1185">Reference proteome</keyword>
<name>A0A409YGS7_9AGAR</name>
<sequence>MTSAGVRVSALPGSAGQRASRLAPEIHDMILANIRDSTTELANCSLVCNLWLHLCRYYLFNEVNFRHDFAQLLSTSPHARLTIAPYIRKAEVKGGHIVQGEKELLLASAFQLPSLKSLHVEGLSWEDMKPASELASGSSSFSQLSNLSLNHVVFASLNTLLDFFDSLPSLEVLSLQNLSWNTLKSGPAEEIGFTRGHMTPSSLKRLHLSSCHNFAFLNWLLHGTISDSLIENCGDSHRQFPFLVALSLPDIMPAEAKLFKLFLTSVGSTLEHLEFGLVGKSGDDRGVGDVSPHLALTTNSNLKTLVIHQITLFYFPSLVRHDAHASSTSTYSPYSWIPSLISTIQSSDIHIIGFRMWFSSETQLDMFPWADLSSALLKVEVPIIRFHVSGIGRDTHLVEQWITTRLEDIDKQTIKFDFLG</sequence>
<evidence type="ECO:0000313" key="1">
    <source>
        <dbReference type="EMBL" id="PPR02210.1"/>
    </source>
</evidence>
<reference evidence="1 2" key="1">
    <citation type="journal article" date="2018" name="Evol. Lett.">
        <title>Horizontal gene cluster transfer increased hallucinogenic mushroom diversity.</title>
        <authorList>
            <person name="Reynolds H.T."/>
            <person name="Vijayakumar V."/>
            <person name="Gluck-Thaler E."/>
            <person name="Korotkin H.B."/>
            <person name="Matheny P.B."/>
            <person name="Slot J.C."/>
        </authorList>
    </citation>
    <scope>NUCLEOTIDE SEQUENCE [LARGE SCALE GENOMIC DNA]</scope>
    <source>
        <strain evidence="1 2">SRW20</strain>
    </source>
</reference>
<evidence type="ECO:0008006" key="3">
    <source>
        <dbReference type="Google" id="ProtNLM"/>
    </source>
</evidence>
<comment type="caution">
    <text evidence="1">The sequence shown here is derived from an EMBL/GenBank/DDBJ whole genome shotgun (WGS) entry which is preliminary data.</text>
</comment>
<organism evidence="1 2">
    <name type="scientific">Gymnopilus dilepis</name>
    <dbReference type="NCBI Taxonomy" id="231916"/>
    <lineage>
        <taxon>Eukaryota</taxon>
        <taxon>Fungi</taxon>
        <taxon>Dikarya</taxon>
        <taxon>Basidiomycota</taxon>
        <taxon>Agaricomycotina</taxon>
        <taxon>Agaricomycetes</taxon>
        <taxon>Agaricomycetidae</taxon>
        <taxon>Agaricales</taxon>
        <taxon>Agaricineae</taxon>
        <taxon>Hymenogastraceae</taxon>
        <taxon>Gymnopilus</taxon>
    </lineage>
</organism>
<gene>
    <name evidence="1" type="ORF">CVT26_012102</name>
</gene>
<dbReference type="Proteomes" id="UP000284706">
    <property type="component" value="Unassembled WGS sequence"/>
</dbReference>
<protein>
    <recommendedName>
        <fullName evidence="3">F-box domain-containing protein</fullName>
    </recommendedName>
</protein>
<proteinExistence type="predicted"/>
<accession>A0A409YGS7</accession>
<dbReference type="OrthoDB" id="2788229at2759"/>